<dbReference type="CDD" id="cd00093">
    <property type="entry name" value="HTH_XRE"/>
    <property type="match status" value="1"/>
</dbReference>
<dbReference type="SMART" id="SM00530">
    <property type="entry name" value="HTH_XRE"/>
    <property type="match status" value="1"/>
</dbReference>
<dbReference type="PROSITE" id="PS50943">
    <property type="entry name" value="HTH_CROC1"/>
    <property type="match status" value="1"/>
</dbReference>
<evidence type="ECO:0000259" key="1">
    <source>
        <dbReference type="PROSITE" id="PS50943"/>
    </source>
</evidence>
<gene>
    <name evidence="2" type="ORF">Rrhod_3580</name>
</gene>
<dbReference type="InterPro" id="IPR001387">
    <property type="entry name" value="Cro/C1-type_HTH"/>
</dbReference>
<protein>
    <recommendedName>
        <fullName evidence="1">HTH cro/C1-type domain-containing protein</fullName>
    </recommendedName>
</protein>
<dbReference type="InterPro" id="IPR010982">
    <property type="entry name" value="Lambda_DNA-bd_dom_sf"/>
</dbReference>
<dbReference type="SUPFAM" id="SSF47413">
    <property type="entry name" value="lambda repressor-like DNA-binding domains"/>
    <property type="match status" value="1"/>
</dbReference>
<evidence type="ECO:0000313" key="3">
    <source>
        <dbReference type="Proteomes" id="UP000013525"/>
    </source>
</evidence>
<dbReference type="eggNOG" id="ENOG502ZQ9B">
    <property type="taxonomic scope" value="Bacteria"/>
</dbReference>
<dbReference type="Pfam" id="PF01381">
    <property type="entry name" value="HTH_3"/>
    <property type="match status" value="1"/>
</dbReference>
<evidence type="ECO:0000313" key="2">
    <source>
        <dbReference type="EMBL" id="EOM75099.1"/>
    </source>
</evidence>
<comment type="caution">
    <text evidence="2">The sequence shown here is derived from an EMBL/GenBank/DDBJ whole genome shotgun (WGS) entry which is preliminary data.</text>
</comment>
<dbReference type="Gene3D" id="1.10.260.40">
    <property type="entry name" value="lambda repressor-like DNA-binding domains"/>
    <property type="match status" value="1"/>
</dbReference>
<name>R7WM48_9NOCA</name>
<dbReference type="AlphaFoldDB" id="R7WM48"/>
<reference evidence="2 3" key="1">
    <citation type="journal article" date="2013" name="Genome Announc.">
        <title>Draft Genome Sequence of Rhodococcus rhodnii Strain LMG5362, a Symbiont of Rhodnius prolixus (Hemiptera, Reduviidae, Triatominae), the Principle Vector of Trypanosoma cruzi.</title>
        <authorList>
            <person name="Pachebat J.A."/>
            <person name="van Keulen G."/>
            <person name="Whitten M.M."/>
            <person name="Girdwood S."/>
            <person name="Del Sol R."/>
            <person name="Dyson P.J."/>
            <person name="Facey P.D."/>
        </authorList>
    </citation>
    <scope>NUCLEOTIDE SEQUENCE [LARGE SCALE GENOMIC DNA]</scope>
    <source>
        <strain evidence="2 3">LMG 5362</strain>
    </source>
</reference>
<dbReference type="PATRIC" id="fig|1273125.3.peg.3410"/>
<dbReference type="EMBL" id="APMY01000105">
    <property type="protein sequence ID" value="EOM75099.1"/>
    <property type="molecule type" value="Genomic_DNA"/>
</dbReference>
<keyword evidence="3" id="KW-1185">Reference proteome</keyword>
<sequence>MKRSRPPRRRKEFWMKVKDPAKIRRWRKQRHYSQDQLAYLVNRSQQSISLIERGEMTSISEGFAIALAARLDVPWEDLFEAHEIQVGSAVSSEVHSAANKVPA</sequence>
<feature type="domain" description="HTH cro/C1-type" evidence="1">
    <location>
        <begin position="23"/>
        <end position="78"/>
    </location>
</feature>
<proteinExistence type="predicted"/>
<organism evidence="2 3">
    <name type="scientific">Rhodococcus rhodnii LMG 5362</name>
    <dbReference type="NCBI Taxonomy" id="1273125"/>
    <lineage>
        <taxon>Bacteria</taxon>
        <taxon>Bacillati</taxon>
        <taxon>Actinomycetota</taxon>
        <taxon>Actinomycetes</taxon>
        <taxon>Mycobacteriales</taxon>
        <taxon>Nocardiaceae</taxon>
        <taxon>Rhodococcus</taxon>
    </lineage>
</organism>
<accession>R7WM48</accession>
<dbReference type="Proteomes" id="UP000013525">
    <property type="component" value="Unassembled WGS sequence"/>
</dbReference>
<dbReference type="GO" id="GO:0003677">
    <property type="term" value="F:DNA binding"/>
    <property type="evidence" value="ECO:0007669"/>
    <property type="project" value="InterPro"/>
</dbReference>